<keyword evidence="4" id="KW-1185">Reference proteome</keyword>
<organism evidence="3 4">
    <name type="scientific">Tetrahymena thermophila (strain SB210)</name>
    <dbReference type="NCBI Taxonomy" id="312017"/>
    <lineage>
        <taxon>Eukaryota</taxon>
        <taxon>Sar</taxon>
        <taxon>Alveolata</taxon>
        <taxon>Ciliophora</taxon>
        <taxon>Intramacronucleata</taxon>
        <taxon>Oligohymenophorea</taxon>
        <taxon>Hymenostomatida</taxon>
        <taxon>Tetrahymenina</taxon>
        <taxon>Tetrahymenidae</taxon>
        <taxon>Tetrahymena</taxon>
    </lineage>
</organism>
<dbReference type="Proteomes" id="UP000009168">
    <property type="component" value="Unassembled WGS sequence"/>
</dbReference>
<feature type="coiled-coil region" evidence="1">
    <location>
        <begin position="304"/>
        <end position="338"/>
    </location>
</feature>
<evidence type="ECO:0000256" key="1">
    <source>
        <dbReference type="SAM" id="Coils"/>
    </source>
</evidence>
<dbReference type="EMBL" id="GG662634">
    <property type="protein sequence ID" value="EAR99835.2"/>
    <property type="molecule type" value="Genomic_DNA"/>
</dbReference>
<accession>I7LVU4</accession>
<feature type="region of interest" description="Disordered" evidence="2">
    <location>
        <begin position="1"/>
        <end position="147"/>
    </location>
</feature>
<gene>
    <name evidence="3" type="ORF">TTHERM_00660170</name>
</gene>
<feature type="region of interest" description="Disordered" evidence="2">
    <location>
        <begin position="263"/>
        <end position="283"/>
    </location>
</feature>
<evidence type="ECO:0000313" key="3">
    <source>
        <dbReference type="EMBL" id="EAR99835.2"/>
    </source>
</evidence>
<dbReference type="AlphaFoldDB" id="I7LVU4"/>
<reference evidence="4" key="1">
    <citation type="journal article" date="2006" name="PLoS Biol.">
        <title>Macronuclear genome sequence of the ciliate Tetrahymena thermophila, a model eukaryote.</title>
        <authorList>
            <person name="Eisen J.A."/>
            <person name="Coyne R.S."/>
            <person name="Wu M."/>
            <person name="Wu D."/>
            <person name="Thiagarajan M."/>
            <person name="Wortman J.R."/>
            <person name="Badger J.H."/>
            <person name="Ren Q."/>
            <person name="Amedeo P."/>
            <person name="Jones K.M."/>
            <person name="Tallon L.J."/>
            <person name="Delcher A.L."/>
            <person name="Salzberg S.L."/>
            <person name="Silva J.C."/>
            <person name="Haas B.J."/>
            <person name="Majoros W.H."/>
            <person name="Farzad M."/>
            <person name="Carlton J.M."/>
            <person name="Smith R.K. Jr."/>
            <person name="Garg J."/>
            <person name="Pearlman R.E."/>
            <person name="Karrer K.M."/>
            <person name="Sun L."/>
            <person name="Manning G."/>
            <person name="Elde N.C."/>
            <person name="Turkewitz A.P."/>
            <person name="Asai D.J."/>
            <person name="Wilkes D.E."/>
            <person name="Wang Y."/>
            <person name="Cai H."/>
            <person name="Collins K."/>
            <person name="Stewart B.A."/>
            <person name="Lee S.R."/>
            <person name="Wilamowska K."/>
            <person name="Weinberg Z."/>
            <person name="Ruzzo W.L."/>
            <person name="Wloga D."/>
            <person name="Gaertig J."/>
            <person name="Frankel J."/>
            <person name="Tsao C.-C."/>
            <person name="Gorovsky M.A."/>
            <person name="Keeling P.J."/>
            <person name="Waller R.F."/>
            <person name="Patron N.J."/>
            <person name="Cherry J.M."/>
            <person name="Stover N.A."/>
            <person name="Krieger C.J."/>
            <person name="del Toro C."/>
            <person name="Ryder H.F."/>
            <person name="Williamson S.C."/>
            <person name="Barbeau R.A."/>
            <person name="Hamilton E.P."/>
            <person name="Orias E."/>
        </authorList>
    </citation>
    <scope>NUCLEOTIDE SEQUENCE [LARGE SCALE GENOMIC DNA]</scope>
    <source>
        <strain evidence="4">SB210</strain>
    </source>
</reference>
<dbReference type="KEGG" id="tet:TTHERM_00660170"/>
<feature type="compositionally biased region" description="Polar residues" evidence="2">
    <location>
        <begin position="8"/>
        <end position="44"/>
    </location>
</feature>
<dbReference type="InParanoid" id="I7LVU4"/>
<keyword evidence="1" id="KW-0175">Coiled coil</keyword>
<proteinExistence type="predicted"/>
<protein>
    <submittedName>
        <fullName evidence="3">Uncharacterized protein</fullName>
    </submittedName>
</protein>
<feature type="compositionally biased region" description="Polar residues" evidence="2">
    <location>
        <begin position="99"/>
        <end position="138"/>
    </location>
</feature>
<name>I7LVU4_TETTS</name>
<feature type="compositionally biased region" description="Basic and acidic residues" evidence="2">
    <location>
        <begin position="45"/>
        <end position="62"/>
    </location>
</feature>
<evidence type="ECO:0000313" key="4">
    <source>
        <dbReference type="Proteomes" id="UP000009168"/>
    </source>
</evidence>
<dbReference type="RefSeq" id="XP_001020080.2">
    <property type="nucleotide sequence ID" value="XM_001020080.2"/>
</dbReference>
<evidence type="ECO:0000256" key="2">
    <source>
        <dbReference type="SAM" id="MobiDB-lite"/>
    </source>
</evidence>
<sequence>MDSLIQRWKSTVGSGQKSGSFSSRNGNTIEDSAFRHNNSSQNDIYQRDRSLSAKNNEKRDLNDSSSSSSSEIPFSSKRHNQSAMNYQNRTHEDKLDDIFSNSGTKVQQVEGNSKQRQQQGQSTIKPPLKQHQSPQRNGSQDEKSKLKSLRESYANTKANAQINIPQKMQNQSQVFNNNNSLIQNINSNTSRSQIIANSPQRSVAAANNTNRRNMTFYIDESVFRIVDVFTISKQLDHKEQVSRVRNLVETLVENCKNYYGLTANRSNSREDQQSQSQIKETERTLSKIKQTSLAQKAEQNSKIVQDLENKLFECERSRIQLKTENEQQQFKIASLQKEIETIKISNTMLEMVRESQLLLEKNNKTLHEQLKKEELKNIEQQRIFETQLQEVQLIINHLKQQLTQAYSISPTKSLQ</sequence>
<dbReference type="OrthoDB" id="10672252at2759"/>
<dbReference type="GeneID" id="7841626"/>